<dbReference type="Proteomes" id="UP001283361">
    <property type="component" value="Unassembled WGS sequence"/>
</dbReference>
<feature type="compositionally biased region" description="Polar residues" evidence="1">
    <location>
        <begin position="74"/>
        <end position="83"/>
    </location>
</feature>
<feature type="region of interest" description="Disordered" evidence="1">
    <location>
        <begin position="60"/>
        <end position="105"/>
    </location>
</feature>
<evidence type="ECO:0000313" key="2">
    <source>
        <dbReference type="EMBL" id="KAK3803093.1"/>
    </source>
</evidence>
<gene>
    <name evidence="2" type="ORF">RRG08_028014</name>
</gene>
<evidence type="ECO:0000313" key="3">
    <source>
        <dbReference type="Proteomes" id="UP001283361"/>
    </source>
</evidence>
<proteinExistence type="predicted"/>
<sequence>MNRKAENRFINNSLRNFGFHFVMASLKLHCEHQTWFSFDLLTGAQGDIPTREGFLTGISSQLDPLEDNRPGIKSSGSPVTESLGSRPEPLLEQSGDMKENKYSTT</sequence>
<dbReference type="EMBL" id="JAWDGP010000188">
    <property type="protein sequence ID" value="KAK3803093.1"/>
    <property type="molecule type" value="Genomic_DNA"/>
</dbReference>
<dbReference type="AlphaFoldDB" id="A0AAE1BB68"/>
<name>A0AAE1BB68_9GAST</name>
<organism evidence="2 3">
    <name type="scientific">Elysia crispata</name>
    <name type="common">lettuce slug</name>
    <dbReference type="NCBI Taxonomy" id="231223"/>
    <lineage>
        <taxon>Eukaryota</taxon>
        <taxon>Metazoa</taxon>
        <taxon>Spiralia</taxon>
        <taxon>Lophotrochozoa</taxon>
        <taxon>Mollusca</taxon>
        <taxon>Gastropoda</taxon>
        <taxon>Heterobranchia</taxon>
        <taxon>Euthyneura</taxon>
        <taxon>Panpulmonata</taxon>
        <taxon>Sacoglossa</taxon>
        <taxon>Placobranchoidea</taxon>
        <taxon>Plakobranchidae</taxon>
        <taxon>Elysia</taxon>
    </lineage>
</organism>
<reference evidence="2" key="1">
    <citation type="journal article" date="2023" name="G3 (Bethesda)">
        <title>A reference genome for the long-term kleptoplast-retaining sea slug Elysia crispata morphotype clarki.</title>
        <authorList>
            <person name="Eastman K.E."/>
            <person name="Pendleton A.L."/>
            <person name="Shaikh M.A."/>
            <person name="Suttiyut T."/>
            <person name="Ogas R."/>
            <person name="Tomko P."/>
            <person name="Gavelis G."/>
            <person name="Widhalm J.R."/>
            <person name="Wisecaver J.H."/>
        </authorList>
    </citation>
    <scope>NUCLEOTIDE SEQUENCE</scope>
    <source>
        <strain evidence="2">ECLA1</strain>
    </source>
</reference>
<feature type="compositionally biased region" description="Basic and acidic residues" evidence="1">
    <location>
        <begin position="95"/>
        <end position="105"/>
    </location>
</feature>
<accession>A0AAE1BB68</accession>
<comment type="caution">
    <text evidence="2">The sequence shown here is derived from an EMBL/GenBank/DDBJ whole genome shotgun (WGS) entry which is preliminary data.</text>
</comment>
<keyword evidence="3" id="KW-1185">Reference proteome</keyword>
<protein>
    <submittedName>
        <fullName evidence="2">Uncharacterized protein</fullName>
    </submittedName>
</protein>
<evidence type="ECO:0000256" key="1">
    <source>
        <dbReference type="SAM" id="MobiDB-lite"/>
    </source>
</evidence>